<keyword evidence="6 8" id="KW-1133">Transmembrane helix</keyword>
<proteinExistence type="predicted"/>
<dbReference type="InterPro" id="IPR036259">
    <property type="entry name" value="MFS_trans_sf"/>
</dbReference>
<accession>A0AAV4ZNN5</accession>
<evidence type="ECO:0000256" key="6">
    <source>
        <dbReference type="ARBA" id="ARBA00022989"/>
    </source>
</evidence>
<dbReference type="Pfam" id="PF12832">
    <property type="entry name" value="MFS_1_like"/>
    <property type="match status" value="1"/>
</dbReference>
<organism evidence="10 11">
    <name type="scientific">Methylobacterium hispanicum</name>
    <dbReference type="NCBI Taxonomy" id="270350"/>
    <lineage>
        <taxon>Bacteria</taxon>
        <taxon>Pseudomonadati</taxon>
        <taxon>Pseudomonadota</taxon>
        <taxon>Alphaproteobacteria</taxon>
        <taxon>Hyphomicrobiales</taxon>
        <taxon>Methylobacteriaceae</taxon>
        <taxon>Methylobacterium</taxon>
    </lineage>
</organism>
<feature type="transmembrane region" description="Helical" evidence="8">
    <location>
        <begin position="363"/>
        <end position="383"/>
    </location>
</feature>
<evidence type="ECO:0000256" key="2">
    <source>
        <dbReference type="ARBA" id="ARBA00022448"/>
    </source>
</evidence>
<dbReference type="NCBIfam" id="NF037955">
    <property type="entry name" value="mfs"/>
    <property type="match status" value="1"/>
</dbReference>
<feature type="transmembrane region" description="Helical" evidence="8">
    <location>
        <begin position="275"/>
        <end position="293"/>
    </location>
</feature>
<keyword evidence="7 8" id="KW-0472">Membrane</keyword>
<feature type="transmembrane region" description="Helical" evidence="8">
    <location>
        <begin position="12"/>
        <end position="33"/>
    </location>
</feature>
<feature type="transmembrane region" description="Helical" evidence="8">
    <location>
        <begin position="99"/>
        <end position="120"/>
    </location>
</feature>
<evidence type="ECO:0000259" key="9">
    <source>
        <dbReference type="Pfam" id="PF12832"/>
    </source>
</evidence>
<evidence type="ECO:0000256" key="3">
    <source>
        <dbReference type="ARBA" id="ARBA00022475"/>
    </source>
</evidence>
<comment type="caution">
    <text evidence="10">The sequence shown here is derived from an EMBL/GenBank/DDBJ whole genome shotgun (WGS) entry which is preliminary data.</text>
</comment>
<keyword evidence="11" id="KW-1185">Reference proteome</keyword>
<protein>
    <submittedName>
        <fullName evidence="10">3-phenylpropionic acid transporter</fullName>
    </submittedName>
</protein>
<feature type="transmembrane region" description="Helical" evidence="8">
    <location>
        <begin position="167"/>
        <end position="187"/>
    </location>
</feature>
<keyword evidence="5 8" id="KW-0812">Transmembrane</keyword>
<dbReference type="RefSeq" id="WP_238230548.1">
    <property type="nucleotide sequence ID" value="NZ_BPQO01000016.1"/>
</dbReference>
<dbReference type="GO" id="GO:0030395">
    <property type="term" value="F:lactose binding"/>
    <property type="evidence" value="ECO:0007669"/>
    <property type="project" value="TreeGrafter"/>
</dbReference>
<feature type="transmembrane region" description="Helical" evidence="8">
    <location>
        <begin position="141"/>
        <end position="161"/>
    </location>
</feature>
<name>A0AAV4ZNN5_9HYPH</name>
<keyword evidence="2" id="KW-0813">Transport</keyword>
<evidence type="ECO:0000313" key="10">
    <source>
        <dbReference type="EMBL" id="GJD90155.1"/>
    </source>
</evidence>
<dbReference type="GO" id="GO:0005886">
    <property type="term" value="C:plasma membrane"/>
    <property type="evidence" value="ECO:0007669"/>
    <property type="project" value="UniProtKB-SubCell"/>
</dbReference>
<feature type="transmembrane region" description="Helical" evidence="8">
    <location>
        <begin position="45"/>
        <end position="66"/>
    </location>
</feature>
<dbReference type="PANTHER" id="PTHR23522">
    <property type="entry name" value="BLL5896 PROTEIN"/>
    <property type="match status" value="1"/>
</dbReference>
<dbReference type="EMBL" id="BPQO01000016">
    <property type="protein sequence ID" value="GJD90155.1"/>
    <property type="molecule type" value="Genomic_DNA"/>
</dbReference>
<feature type="transmembrane region" description="Helical" evidence="8">
    <location>
        <begin position="208"/>
        <end position="230"/>
    </location>
</feature>
<evidence type="ECO:0000256" key="7">
    <source>
        <dbReference type="ARBA" id="ARBA00023136"/>
    </source>
</evidence>
<dbReference type="PANTHER" id="PTHR23522:SF10">
    <property type="entry name" value="3-PHENYLPROPIONIC ACID TRANSPORTER-RELATED"/>
    <property type="match status" value="1"/>
</dbReference>
<feature type="domain" description="Major facilitator superfamily associated" evidence="9">
    <location>
        <begin position="14"/>
        <end position="360"/>
    </location>
</feature>
<evidence type="ECO:0000256" key="4">
    <source>
        <dbReference type="ARBA" id="ARBA00022519"/>
    </source>
</evidence>
<dbReference type="Proteomes" id="UP001055247">
    <property type="component" value="Unassembled WGS sequence"/>
</dbReference>
<evidence type="ECO:0000256" key="1">
    <source>
        <dbReference type="ARBA" id="ARBA00004429"/>
    </source>
</evidence>
<feature type="transmembrane region" description="Helical" evidence="8">
    <location>
        <begin position="73"/>
        <end position="93"/>
    </location>
</feature>
<dbReference type="SUPFAM" id="SSF103473">
    <property type="entry name" value="MFS general substrate transporter"/>
    <property type="match status" value="1"/>
</dbReference>
<feature type="transmembrane region" description="Helical" evidence="8">
    <location>
        <begin position="242"/>
        <end position="263"/>
    </location>
</feature>
<keyword evidence="4" id="KW-0997">Cell inner membrane</keyword>
<reference evidence="10" key="2">
    <citation type="submission" date="2021-08" db="EMBL/GenBank/DDBJ databases">
        <authorList>
            <person name="Tani A."/>
            <person name="Ola A."/>
            <person name="Ogura Y."/>
            <person name="Katsura K."/>
            <person name="Hayashi T."/>
        </authorList>
    </citation>
    <scope>NUCLEOTIDE SEQUENCE</scope>
    <source>
        <strain evidence="10">DSM 16372</strain>
    </source>
</reference>
<reference evidence="10" key="1">
    <citation type="journal article" date="2016" name="Front. Microbiol.">
        <title>Genome Sequence of the Piezophilic, Mesophilic Sulfate-Reducing Bacterium Desulfovibrio indicus J2T.</title>
        <authorList>
            <person name="Cao J."/>
            <person name="Maignien L."/>
            <person name="Shao Z."/>
            <person name="Alain K."/>
            <person name="Jebbar M."/>
        </authorList>
    </citation>
    <scope>NUCLEOTIDE SEQUENCE</scope>
    <source>
        <strain evidence="10">DSM 16372</strain>
    </source>
</reference>
<dbReference type="Gene3D" id="1.20.1250.20">
    <property type="entry name" value="MFS general substrate transporter like domains"/>
    <property type="match status" value="2"/>
</dbReference>
<keyword evidence="3" id="KW-1003">Cell membrane</keyword>
<dbReference type="GO" id="GO:0015528">
    <property type="term" value="F:lactose:proton symporter activity"/>
    <property type="evidence" value="ECO:0007669"/>
    <property type="project" value="TreeGrafter"/>
</dbReference>
<evidence type="ECO:0000256" key="8">
    <source>
        <dbReference type="SAM" id="Phobius"/>
    </source>
</evidence>
<gene>
    <name evidence="10" type="primary">hcaT_1</name>
    <name evidence="10" type="ORF">BHAOGJBA_3690</name>
</gene>
<comment type="subcellular location">
    <subcellularLocation>
        <location evidence="1">Cell inner membrane</location>
        <topology evidence="1">Multi-pass membrane protein</topology>
    </subcellularLocation>
</comment>
<evidence type="ECO:0000313" key="11">
    <source>
        <dbReference type="Proteomes" id="UP001055247"/>
    </source>
</evidence>
<evidence type="ECO:0000256" key="5">
    <source>
        <dbReference type="ARBA" id="ARBA00022692"/>
    </source>
</evidence>
<dbReference type="PIRSF" id="PIRSF004925">
    <property type="entry name" value="HcaT"/>
    <property type="match status" value="1"/>
</dbReference>
<dbReference type="InterPro" id="IPR024989">
    <property type="entry name" value="MFS_assoc_dom"/>
</dbReference>
<dbReference type="InterPro" id="IPR026032">
    <property type="entry name" value="HcaT-like"/>
</dbReference>
<sequence length="400" mass="40156">MSQAPAPAETGAPRLALLYAVVFVEIGIAMPFMPVWLDALGLDPAVIGLLLALPIATRIVATAPLMSLIDRGVGARALLLAGSLGLALTYGLMPAAAPLGWGLLAALTVLNAVAGAPLVPSIDYLTLAAVRARPRLDYARIRMAGSVAFLVANLAGGALLGGLGGQVAVPLLLTGLALVASGVAYASRDVAPAPARAIGGARPPLPGRLWLCIGAAAAIQASHAAIYSFGSIHWTGQGLSTATVGGLWGVGVLSEILLFALIGRLPGRWRTPFRLLAMGGTAALVRSLGLYALGDWLPALVALQALHGFTFGATQLGAMAAVSGFAPEGARGRAQGTLSAVNATVSASATILTGFAYRAGGPLAFALMAPLAVAGLALTAMAARRHVRQGTRGPGMNTGA</sequence>
<feature type="transmembrane region" description="Helical" evidence="8">
    <location>
        <begin position="338"/>
        <end position="357"/>
    </location>
</feature>
<feature type="transmembrane region" description="Helical" evidence="8">
    <location>
        <begin position="305"/>
        <end position="326"/>
    </location>
</feature>
<dbReference type="AlphaFoldDB" id="A0AAV4ZNN5"/>